<dbReference type="CDD" id="cd06554">
    <property type="entry name" value="ASCH_ASC-1_like"/>
    <property type="match status" value="1"/>
</dbReference>
<dbReference type="InterPro" id="IPR015947">
    <property type="entry name" value="PUA-like_sf"/>
</dbReference>
<dbReference type="Proteomes" id="UP000095591">
    <property type="component" value="Unassembled WGS sequence"/>
</dbReference>
<evidence type="ECO:0000313" key="3">
    <source>
        <dbReference type="Proteomes" id="UP000095591"/>
    </source>
</evidence>
<dbReference type="Gene3D" id="2.30.130.30">
    <property type="entry name" value="Hypothetical protein"/>
    <property type="match status" value="1"/>
</dbReference>
<dbReference type="Pfam" id="PF04266">
    <property type="entry name" value="ASCH"/>
    <property type="match status" value="1"/>
</dbReference>
<dbReference type="AlphaFoldDB" id="A0A173VGZ5"/>
<evidence type="ECO:0000259" key="1">
    <source>
        <dbReference type="Pfam" id="PF04266"/>
    </source>
</evidence>
<feature type="domain" description="ASCH" evidence="1">
    <location>
        <begin position="4"/>
        <end position="102"/>
    </location>
</feature>
<sequence>MKAITIKQPWASLIVHDIKDIENRTWRTNYRGRVLIHAAGSHGKKFSVDLTDAQMKAAFGTIAKETMFGNLPFGTIIGSVEIVDCVVNHSSIWAEKTENYTVGMNPKLHENITGRKVVYNWVLANPVMFDKPITGVKGKLSFWEFKQ</sequence>
<dbReference type="EMBL" id="CYXP01000007">
    <property type="protein sequence ID" value="CUN26030.1"/>
    <property type="molecule type" value="Genomic_DNA"/>
</dbReference>
<gene>
    <name evidence="2" type="ORF">ERS852429_03001</name>
</gene>
<protein>
    <submittedName>
        <fullName evidence="2">ASCH domain</fullName>
    </submittedName>
</protein>
<dbReference type="SUPFAM" id="SSF88697">
    <property type="entry name" value="PUA domain-like"/>
    <property type="match status" value="1"/>
</dbReference>
<evidence type="ECO:0000313" key="2">
    <source>
        <dbReference type="EMBL" id="CUN26030.1"/>
    </source>
</evidence>
<dbReference type="InterPro" id="IPR007374">
    <property type="entry name" value="ASCH_domain"/>
</dbReference>
<organism evidence="2 3">
    <name type="scientific">Parabacteroides distasonis</name>
    <dbReference type="NCBI Taxonomy" id="823"/>
    <lineage>
        <taxon>Bacteria</taxon>
        <taxon>Pseudomonadati</taxon>
        <taxon>Bacteroidota</taxon>
        <taxon>Bacteroidia</taxon>
        <taxon>Bacteroidales</taxon>
        <taxon>Tannerellaceae</taxon>
        <taxon>Parabacteroides</taxon>
    </lineage>
</organism>
<dbReference type="RefSeq" id="WP_057319729.1">
    <property type="nucleotide sequence ID" value="NZ_CYXP01000007.1"/>
</dbReference>
<reference evidence="2 3" key="1">
    <citation type="submission" date="2015-09" db="EMBL/GenBank/DDBJ databases">
        <authorList>
            <consortium name="Pathogen Informatics"/>
        </authorList>
    </citation>
    <scope>NUCLEOTIDE SEQUENCE [LARGE SCALE GENOMIC DNA]</scope>
    <source>
        <strain evidence="2 3">2789STDY5608872</strain>
    </source>
</reference>
<name>A0A173VGZ5_PARDI</name>
<proteinExistence type="predicted"/>
<accession>A0A173VGZ5</accession>